<sequence length="283" mass="32028">MIGWLIYREEDAIHNAAYIKWFQEEAYKQGLSLKLIYREDLHIGVCDHKRSVYHEVHDLPVFAVVRTREPLLTALLESLGIRCFNTSTVARICNDKALTYHHVVEAGIAIPDTVFTDISMLITSPPPFPYPFIIKSRDGHGGQEVWLIQNSTQLEELKNATLKESVIVQRPAQFGKDVRVFIVGNQIVSAVLRHNAKDFKSNYSLGGSAALYELSIEEQQAVHGILDLFQFDLAGIDFMFSNDGTLLFNEIEDVVGSRTLSEVSSINLLEMYCTHIKETLKNK</sequence>
<evidence type="ECO:0000256" key="1">
    <source>
        <dbReference type="PROSITE-ProRule" id="PRU00409"/>
    </source>
</evidence>
<dbReference type="eggNOG" id="COG0189">
    <property type="taxonomic scope" value="Bacteria"/>
</dbReference>
<dbReference type="Proteomes" id="UP000030528">
    <property type="component" value="Unassembled WGS sequence"/>
</dbReference>
<comment type="caution">
    <text evidence="3">The sequence shown here is derived from an EMBL/GenBank/DDBJ whole genome shotgun (WGS) entry which is preliminary data.</text>
</comment>
<dbReference type="PROSITE" id="PS50975">
    <property type="entry name" value="ATP_GRASP"/>
    <property type="match status" value="1"/>
</dbReference>
<proteinExistence type="predicted"/>
<keyword evidence="4" id="KW-1185">Reference proteome</keyword>
<dbReference type="SUPFAM" id="SSF56059">
    <property type="entry name" value="Glutathione synthetase ATP-binding domain-like"/>
    <property type="match status" value="1"/>
</dbReference>
<dbReference type="RefSeq" id="WP_026802039.1">
    <property type="nucleotide sequence ID" value="NZ_AVPE01000002.1"/>
</dbReference>
<name>A0A0A5GQN4_9BACI</name>
<dbReference type="EMBL" id="AVPE01000002">
    <property type="protein sequence ID" value="KGX93470.1"/>
    <property type="molecule type" value="Genomic_DNA"/>
</dbReference>
<evidence type="ECO:0000313" key="3">
    <source>
        <dbReference type="EMBL" id="KGX93470.1"/>
    </source>
</evidence>
<reference evidence="3 4" key="1">
    <citation type="submission" date="2013-08" db="EMBL/GenBank/DDBJ databases">
        <authorList>
            <person name="Huang J."/>
            <person name="Wang G."/>
        </authorList>
    </citation>
    <scope>NUCLEOTIDE SEQUENCE [LARGE SCALE GENOMIC DNA]</scope>
    <source>
        <strain evidence="3 4">JSM 076056</strain>
    </source>
</reference>
<evidence type="ECO:0000313" key="4">
    <source>
        <dbReference type="Proteomes" id="UP000030528"/>
    </source>
</evidence>
<keyword evidence="1" id="KW-0547">Nucleotide-binding</keyword>
<dbReference type="InterPro" id="IPR011761">
    <property type="entry name" value="ATP-grasp"/>
</dbReference>
<keyword evidence="1" id="KW-0067">ATP-binding</keyword>
<dbReference type="InterPro" id="IPR013651">
    <property type="entry name" value="ATP-grasp_RimK-type"/>
</dbReference>
<evidence type="ECO:0000259" key="2">
    <source>
        <dbReference type="PROSITE" id="PS50975"/>
    </source>
</evidence>
<dbReference type="PANTHER" id="PTHR21621:SF0">
    <property type="entry name" value="BETA-CITRYLGLUTAMATE SYNTHASE B-RELATED"/>
    <property type="match status" value="1"/>
</dbReference>
<dbReference type="Gene3D" id="3.30.470.20">
    <property type="entry name" value="ATP-grasp fold, B domain"/>
    <property type="match status" value="1"/>
</dbReference>
<gene>
    <name evidence="3" type="ORF">N781_10510</name>
</gene>
<dbReference type="Pfam" id="PF08443">
    <property type="entry name" value="RimK"/>
    <property type="match status" value="1"/>
</dbReference>
<dbReference type="STRING" id="1385510.GCA_000425205_01012"/>
<accession>A0A0A5GQN4</accession>
<organism evidence="3 4">
    <name type="scientific">Pontibacillus halophilus JSM 076056 = DSM 19796</name>
    <dbReference type="NCBI Taxonomy" id="1385510"/>
    <lineage>
        <taxon>Bacteria</taxon>
        <taxon>Bacillati</taxon>
        <taxon>Bacillota</taxon>
        <taxon>Bacilli</taxon>
        <taxon>Bacillales</taxon>
        <taxon>Bacillaceae</taxon>
        <taxon>Pontibacillus</taxon>
    </lineage>
</organism>
<dbReference type="GO" id="GO:0046872">
    <property type="term" value="F:metal ion binding"/>
    <property type="evidence" value="ECO:0007669"/>
    <property type="project" value="InterPro"/>
</dbReference>
<dbReference type="AlphaFoldDB" id="A0A0A5GQN4"/>
<dbReference type="OrthoDB" id="4426445at2"/>
<dbReference type="GO" id="GO:0016879">
    <property type="term" value="F:ligase activity, forming carbon-nitrogen bonds"/>
    <property type="evidence" value="ECO:0007669"/>
    <property type="project" value="TreeGrafter"/>
</dbReference>
<protein>
    <recommendedName>
        <fullName evidence="2">ATP-grasp domain-containing protein</fullName>
    </recommendedName>
</protein>
<dbReference type="Gene3D" id="3.40.50.20">
    <property type="match status" value="1"/>
</dbReference>
<dbReference type="PANTHER" id="PTHR21621">
    <property type="entry name" value="RIBOSOMAL PROTEIN S6 MODIFICATION PROTEIN"/>
    <property type="match status" value="1"/>
</dbReference>
<feature type="domain" description="ATP-grasp" evidence="2">
    <location>
        <begin position="100"/>
        <end position="277"/>
    </location>
</feature>
<dbReference type="GO" id="GO:0005524">
    <property type="term" value="F:ATP binding"/>
    <property type="evidence" value="ECO:0007669"/>
    <property type="project" value="UniProtKB-UniRule"/>
</dbReference>
<dbReference type="GO" id="GO:0005737">
    <property type="term" value="C:cytoplasm"/>
    <property type="evidence" value="ECO:0007669"/>
    <property type="project" value="TreeGrafter"/>
</dbReference>